<dbReference type="Pfam" id="PF00027">
    <property type="entry name" value="cNMP_binding"/>
    <property type="match status" value="1"/>
</dbReference>
<protein>
    <submittedName>
        <fullName evidence="2">Metal-dependent hydrolase, beta-lactamase superfamily III</fullName>
    </submittedName>
</protein>
<keyword evidence="2" id="KW-0378">Hydrolase</keyword>
<evidence type="ECO:0000313" key="2">
    <source>
        <dbReference type="EMBL" id="AFM02618.1"/>
    </source>
</evidence>
<dbReference type="OrthoDB" id="9800940at2"/>
<dbReference type="Pfam" id="PF23023">
    <property type="entry name" value="Anti-Pycsar_Apyc1"/>
    <property type="match status" value="1"/>
</dbReference>
<evidence type="ECO:0000313" key="3">
    <source>
        <dbReference type="Proteomes" id="UP000006054"/>
    </source>
</evidence>
<dbReference type="EMBL" id="CP003345">
    <property type="protein sequence ID" value="AFM02618.1"/>
    <property type="molecule type" value="Genomic_DNA"/>
</dbReference>
<dbReference type="InterPro" id="IPR014710">
    <property type="entry name" value="RmlC-like_jellyroll"/>
</dbReference>
<dbReference type="RefSeq" id="WP_014796086.1">
    <property type="nucleotide sequence ID" value="NC_018018.1"/>
</dbReference>
<dbReference type="AlphaFoldDB" id="I4AF83"/>
<dbReference type="Proteomes" id="UP000006054">
    <property type="component" value="Chromosome"/>
</dbReference>
<dbReference type="STRING" id="880071.Fleli_0118"/>
<dbReference type="InterPro" id="IPR000595">
    <property type="entry name" value="cNMP-bd_dom"/>
</dbReference>
<feature type="domain" description="Cyclic nucleotide-binding" evidence="1">
    <location>
        <begin position="524"/>
        <end position="604"/>
    </location>
</feature>
<dbReference type="InterPro" id="IPR036866">
    <property type="entry name" value="RibonucZ/Hydroxyglut_hydro"/>
</dbReference>
<dbReference type="SUPFAM" id="SSF51206">
    <property type="entry name" value="cAMP-binding domain-like"/>
    <property type="match status" value="2"/>
</dbReference>
<dbReference type="HOGENOM" id="CLU_330324_0_0_10"/>
<dbReference type="Gene3D" id="3.60.15.10">
    <property type="entry name" value="Ribonuclease Z/Hydroxyacylglutathione hydrolase-like"/>
    <property type="match status" value="1"/>
</dbReference>
<feature type="domain" description="Cyclic nucleotide-binding" evidence="1">
    <location>
        <begin position="661"/>
        <end position="726"/>
    </location>
</feature>
<proteinExistence type="predicted"/>
<dbReference type="InterPro" id="IPR018490">
    <property type="entry name" value="cNMP-bd_dom_sf"/>
</dbReference>
<name>I4AF83_BERLS</name>
<gene>
    <name evidence="2" type="ordered locus">Fleli_0118</name>
</gene>
<dbReference type="PATRIC" id="fig|880071.3.peg.117"/>
<accession>I4AF83</accession>
<dbReference type="Gene3D" id="2.60.120.10">
    <property type="entry name" value="Jelly Rolls"/>
    <property type="match status" value="2"/>
</dbReference>
<reference evidence="3" key="1">
    <citation type="submission" date="2012-06" db="EMBL/GenBank/DDBJ databases">
        <title>The complete genome of Flexibacter litoralis DSM 6794.</title>
        <authorList>
            <person name="Lucas S."/>
            <person name="Copeland A."/>
            <person name="Lapidus A."/>
            <person name="Glavina del Rio T."/>
            <person name="Dalin E."/>
            <person name="Tice H."/>
            <person name="Bruce D."/>
            <person name="Goodwin L."/>
            <person name="Pitluck S."/>
            <person name="Peters L."/>
            <person name="Ovchinnikova G."/>
            <person name="Lu M."/>
            <person name="Kyrpides N."/>
            <person name="Mavromatis K."/>
            <person name="Ivanova N."/>
            <person name="Brettin T."/>
            <person name="Detter J.C."/>
            <person name="Han C."/>
            <person name="Larimer F."/>
            <person name="Land M."/>
            <person name="Hauser L."/>
            <person name="Markowitz V."/>
            <person name="Cheng J.-F."/>
            <person name="Hugenholtz P."/>
            <person name="Woyke T."/>
            <person name="Wu D."/>
            <person name="Spring S."/>
            <person name="Lang E."/>
            <person name="Kopitz M."/>
            <person name="Brambilla E."/>
            <person name="Klenk H.-P."/>
            <person name="Eisen J.A."/>
        </authorList>
    </citation>
    <scope>NUCLEOTIDE SEQUENCE [LARGE SCALE GENOMIC DNA]</scope>
    <source>
        <strain evidence="3">ATCC 23117 / DSM 6794 / NBRC 15988 / NCIMB 1366 / Sio-4</strain>
    </source>
</reference>
<dbReference type="SUPFAM" id="SSF56281">
    <property type="entry name" value="Metallo-hydrolase/oxidoreductase"/>
    <property type="match status" value="1"/>
</dbReference>
<organism evidence="2 3">
    <name type="scientific">Bernardetia litoralis (strain ATCC 23117 / DSM 6794 / NBRC 15988 / NCIMB 1366 / Fx l1 / Sio-4)</name>
    <name type="common">Flexibacter litoralis</name>
    <dbReference type="NCBI Taxonomy" id="880071"/>
    <lineage>
        <taxon>Bacteria</taxon>
        <taxon>Pseudomonadati</taxon>
        <taxon>Bacteroidota</taxon>
        <taxon>Cytophagia</taxon>
        <taxon>Cytophagales</taxon>
        <taxon>Bernardetiaceae</taxon>
        <taxon>Bernardetia</taxon>
    </lineage>
</organism>
<dbReference type="GO" id="GO:0016787">
    <property type="term" value="F:hydrolase activity"/>
    <property type="evidence" value="ECO:0007669"/>
    <property type="project" value="UniProtKB-KW"/>
</dbReference>
<dbReference type="CDD" id="cd00038">
    <property type="entry name" value="CAP_ED"/>
    <property type="match status" value="1"/>
</dbReference>
<keyword evidence="3" id="KW-1185">Reference proteome</keyword>
<sequence length="744" mass="85230">MLVKKLSVSTGIFWVEVPEANVFMLCGCPADAVKHLKKRGLVESIDKKIGENIVSYESGPNCILLSEVLMQNGSFSNLIEFPAMQMLYLQGMGIPKHPNNTGIRPMIIGTDEQIEAQMKYFYRGNYGLINKEEYEAVGITGETAEQMMRIKLNFAFGKINPTDAILDKRVIEENDEIDDTKENKKTEIRNGVFIERKGFNIYEISYKDESVEINLNLGAEDRYEAPYQLGYHYLNREYFAVVHSGEGDGWDINRPCMASILIFQGKIYLIDAGPNILTSLNYLGISVNEIEGIFHTHAHDDHFAGLTTLIRTDRRFKYYATPLVRSAVTKKLCALMSIEENNFSNFFDIQDLNFDEWNDVDGLEVMPLYSPHPVETNLFYFRAKWKDTYKTYAHLADVVSFDVFKKMTERTDDLKVSQEWYDKITQNYLIPTDLKKIDIGGGMIHGQAEDYRKDDSKKIVLAHTHKPLTFKEREIGSSAAFGMIDTLIPASRDYLFDFASDYLQFYFPSAPKHEVNYLLNHSVRHFNAGTILFKKGQNSEYVYLLITGSVEFIDSQRGNQHVLPAGSLIGFYSGYLGQKALETYRAASNITVIQIPLQSYHDFVERNDLYSELKRVEKNILFLENTWLFGEVVSFPILTRIAKAMNPIKATDTQLSQKYILYLIEKGTVNIKRNGTRVETLQKGDFFGANEILTAENWEENAGQYSVTLSKDASLFAIAADLIQEIPVVYWKVIETYEKRFRRV</sequence>
<dbReference type="eggNOG" id="COG2905">
    <property type="taxonomic scope" value="Bacteria"/>
</dbReference>
<dbReference type="KEGG" id="fli:Fleli_0118"/>
<evidence type="ECO:0000259" key="1">
    <source>
        <dbReference type="PROSITE" id="PS50042"/>
    </source>
</evidence>
<dbReference type="eggNOG" id="COG1235">
    <property type="taxonomic scope" value="Bacteria"/>
</dbReference>
<dbReference type="PROSITE" id="PS50042">
    <property type="entry name" value="CNMP_BINDING_3"/>
    <property type="match status" value="2"/>
</dbReference>